<evidence type="ECO:0000313" key="1">
    <source>
        <dbReference type="EMBL" id="KAK5984133.1"/>
    </source>
</evidence>
<sequence>MCLGACLWARFDSIYYGATAEQAASVGFDDKVFHDFLKNPRSDEHRKLEHLPVAGNSRPFDMWAKKKDKLPY</sequence>
<accession>A0AAN8G9J2</accession>
<protein>
    <submittedName>
        <fullName evidence="1">Guanine deaminase</fullName>
    </submittedName>
</protein>
<keyword evidence="2" id="KW-1185">Reference proteome</keyword>
<dbReference type="Proteomes" id="UP001331761">
    <property type="component" value="Unassembled WGS sequence"/>
</dbReference>
<dbReference type="SUPFAM" id="SSF53927">
    <property type="entry name" value="Cytidine deaminase-like"/>
    <property type="match status" value="1"/>
</dbReference>
<organism evidence="1 2">
    <name type="scientific">Trichostrongylus colubriformis</name>
    <name type="common">Black scour worm</name>
    <dbReference type="NCBI Taxonomy" id="6319"/>
    <lineage>
        <taxon>Eukaryota</taxon>
        <taxon>Metazoa</taxon>
        <taxon>Ecdysozoa</taxon>
        <taxon>Nematoda</taxon>
        <taxon>Chromadorea</taxon>
        <taxon>Rhabditida</taxon>
        <taxon>Rhabditina</taxon>
        <taxon>Rhabditomorpha</taxon>
        <taxon>Strongyloidea</taxon>
        <taxon>Trichostrongylidae</taxon>
        <taxon>Trichostrongylus</taxon>
    </lineage>
</organism>
<dbReference type="EMBL" id="WIXE01003230">
    <property type="protein sequence ID" value="KAK5984133.1"/>
    <property type="molecule type" value="Genomic_DNA"/>
</dbReference>
<dbReference type="AlphaFoldDB" id="A0AAN8G9J2"/>
<dbReference type="InterPro" id="IPR016193">
    <property type="entry name" value="Cytidine_deaminase-like"/>
</dbReference>
<comment type="caution">
    <text evidence="1">The sequence shown here is derived from an EMBL/GenBank/DDBJ whole genome shotgun (WGS) entry which is preliminary data.</text>
</comment>
<reference evidence="1 2" key="1">
    <citation type="submission" date="2019-10" db="EMBL/GenBank/DDBJ databases">
        <title>Assembly and Annotation for the nematode Trichostrongylus colubriformis.</title>
        <authorList>
            <person name="Martin J."/>
        </authorList>
    </citation>
    <scope>NUCLEOTIDE SEQUENCE [LARGE SCALE GENOMIC DNA]</scope>
    <source>
        <strain evidence="1">G859</strain>
        <tissue evidence="1">Whole worm</tissue>
    </source>
</reference>
<dbReference type="Gene3D" id="3.40.140.10">
    <property type="entry name" value="Cytidine Deaminase, domain 2"/>
    <property type="match status" value="1"/>
</dbReference>
<name>A0AAN8G9J2_TRICO</name>
<dbReference type="GO" id="GO:0003824">
    <property type="term" value="F:catalytic activity"/>
    <property type="evidence" value="ECO:0007669"/>
    <property type="project" value="InterPro"/>
</dbReference>
<evidence type="ECO:0000313" key="2">
    <source>
        <dbReference type="Proteomes" id="UP001331761"/>
    </source>
</evidence>
<proteinExistence type="predicted"/>
<gene>
    <name evidence="1" type="ORF">GCK32_015184</name>
</gene>